<dbReference type="SUPFAM" id="SSF53955">
    <property type="entry name" value="Lysozyme-like"/>
    <property type="match status" value="1"/>
</dbReference>
<dbReference type="EMBL" id="BOOH01000058">
    <property type="protein sequence ID" value="GIH80362.1"/>
    <property type="molecule type" value="Genomic_DNA"/>
</dbReference>
<evidence type="ECO:0000313" key="18">
    <source>
        <dbReference type="Proteomes" id="UP000616724"/>
    </source>
</evidence>
<protein>
    <submittedName>
        <fullName evidence="17">Carboxypeptidase</fullName>
    </submittedName>
</protein>
<evidence type="ECO:0000259" key="16">
    <source>
        <dbReference type="Pfam" id="PF00912"/>
    </source>
</evidence>
<evidence type="ECO:0000256" key="12">
    <source>
        <dbReference type="ARBA" id="ARBA00034000"/>
    </source>
</evidence>
<comment type="similarity">
    <text evidence="2">In the N-terminal section; belongs to the glycosyltransferase 51 family.</text>
</comment>
<dbReference type="PANTHER" id="PTHR32282">
    <property type="entry name" value="BINDING PROTEIN TRANSPEPTIDASE, PUTATIVE-RELATED"/>
    <property type="match status" value="1"/>
</dbReference>
<dbReference type="FunFam" id="1.10.3810.10:FF:000001">
    <property type="entry name" value="Penicillin-binding protein 1A"/>
    <property type="match status" value="1"/>
</dbReference>
<evidence type="ECO:0000313" key="17">
    <source>
        <dbReference type="EMBL" id="GIH80362.1"/>
    </source>
</evidence>
<dbReference type="GO" id="GO:0008360">
    <property type="term" value="P:regulation of cell shape"/>
    <property type="evidence" value="ECO:0007669"/>
    <property type="project" value="UniProtKB-KW"/>
</dbReference>
<evidence type="ECO:0000256" key="13">
    <source>
        <dbReference type="ARBA" id="ARBA00049902"/>
    </source>
</evidence>
<sequence>MGNALRLIAAGAAAGVLVAAIALPAVGGAGLSVKSATEELHLQPEELKEPPLPEKTTLLDKNGKKIAQFYFENRESVTLDKISDLMKTAIVAIEDNRFYEHGALDVEGTIRAAAKNLAGGGVVQGGSSITQQYVKLVLVSSADTKEEQAAAQAPTFSRKLKELRYALALEEKYTKSEILERYLNISYFGAGAHGIQAAAKRFFNKPASELNLWEAATLAGAVQNPSVTDPSTGKAGRERLLARRNLVLDQMLKYGKITAQEAAEAKAKKLGFKNTPVPGGCDESPYPYFCLYAQYEILNNEDFGKTPEARKKFLQRGGLTIKTTLDPQAQKASEKAIATYVKTSDKPVASQAMIVPGTGAIKAMAASRKFGQNKKKNEMSYNLAADVEHGGGAGFQAGSTFKPFTLLTALDQGMKLGDGFGTGSVYHAPSEGAFRNCKGERVGEPSHPVHNSSEGGGGFKTLTTGTLGSVNTFFMKLEEEVGLCETIKMAKSLGIKRADGKPLKEFETFTLGINEMDPVTVAAAYATIGARGTYCKPMAITEIVDRYGKTTSYKPKCKEVLDEEVADAAAHIMSGVFTKGTMTEVGGIGRPAAGKTGTTDDYTAAWFAGFTPDLASAVSLGDPRGAFKYDLTGVTIGGRYYGYVYGASISGRIWKDSMLGALKGIPATEFTPVNQERFGGCSAGRCAPPPKKERGGDGDNGGDPGDDGGDGGGDGGDGGGGDDDGFGFESPPGWGEDNNGGVPIVP</sequence>
<dbReference type="GO" id="GO:0030288">
    <property type="term" value="C:outer membrane-bounded periplasmic space"/>
    <property type="evidence" value="ECO:0007669"/>
    <property type="project" value="TreeGrafter"/>
</dbReference>
<feature type="compositionally biased region" description="Gly residues" evidence="14">
    <location>
        <begin position="710"/>
        <end position="719"/>
    </location>
</feature>
<dbReference type="InterPro" id="IPR036950">
    <property type="entry name" value="PBP_transglycosylase"/>
</dbReference>
<keyword evidence="8" id="KW-0133">Cell shape</keyword>
<proteinExistence type="inferred from homology"/>
<dbReference type="InterPro" id="IPR001460">
    <property type="entry name" value="PCN-bd_Tpept"/>
</dbReference>
<dbReference type="Pfam" id="PF00905">
    <property type="entry name" value="Transpeptidase"/>
    <property type="match status" value="1"/>
</dbReference>
<dbReference type="SUPFAM" id="SSF56601">
    <property type="entry name" value="beta-lactamase/transpeptidase-like"/>
    <property type="match status" value="1"/>
</dbReference>
<dbReference type="Pfam" id="PF00912">
    <property type="entry name" value="Transgly"/>
    <property type="match status" value="1"/>
</dbReference>
<dbReference type="InterPro" id="IPR001264">
    <property type="entry name" value="Glyco_trans_51"/>
</dbReference>
<organism evidence="17 18">
    <name type="scientific">Planobispora longispora</name>
    <dbReference type="NCBI Taxonomy" id="28887"/>
    <lineage>
        <taxon>Bacteria</taxon>
        <taxon>Bacillati</taxon>
        <taxon>Actinomycetota</taxon>
        <taxon>Actinomycetes</taxon>
        <taxon>Streptosporangiales</taxon>
        <taxon>Streptosporangiaceae</taxon>
        <taxon>Planobispora</taxon>
    </lineage>
</organism>
<reference evidence="17 18" key="1">
    <citation type="submission" date="2021-01" db="EMBL/GenBank/DDBJ databases">
        <title>Whole genome shotgun sequence of Planobispora longispora NBRC 13918.</title>
        <authorList>
            <person name="Komaki H."/>
            <person name="Tamura T."/>
        </authorList>
    </citation>
    <scope>NUCLEOTIDE SEQUENCE [LARGE SCALE GENOMIC DNA]</scope>
    <source>
        <strain evidence="17 18">NBRC 13918</strain>
    </source>
</reference>
<keyword evidence="9" id="KW-0573">Peptidoglycan synthesis</keyword>
<dbReference type="GO" id="GO:0008658">
    <property type="term" value="F:penicillin binding"/>
    <property type="evidence" value="ECO:0007669"/>
    <property type="project" value="InterPro"/>
</dbReference>
<keyword evidence="5" id="KW-0328">Glycosyltransferase</keyword>
<dbReference type="GO" id="GO:0006508">
    <property type="term" value="P:proteolysis"/>
    <property type="evidence" value="ECO:0007669"/>
    <property type="project" value="UniProtKB-KW"/>
</dbReference>
<keyword evidence="18" id="KW-1185">Reference proteome</keyword>
<evidence type="ECO:0000256" key="6">
    <source>
        <dbReference type="ARBA" id="ARBA00022679"/>
    </source>
</evidence>
<dbReference type="Proteomes" id="UP000616724">
    <property type="component" value="Unassembled WGS sequence"/>
</dbReference>
<dbReference type="InterPro" id="IPR012338">
    <property type="entry name" value="Beta-lactam/transpept-like"/>
</dbReference>
<dbReference type="RefSeq" id="WP_239317582.1">
    <property type="nucleotide sequence ID" value="NZ_BOOH01000058.1"/>
</dbReference>
<evidence type="ECO:0000256" key="2">
    <source>
        <dbReference type="ARBA" id="ARBA00007739"/>
    </source>
</evidence>
<evidence type="ECO:0000256" key="4">
    <source>
        <dbReference type="ARBA" id="ARBA00022670"/>
    </source>
</evidence>
<evidence type="ECO:0000256" key="9">
    <source>
        <dbReference type="ARBA" id="ARBA00022984"/>
    </source>
</evidence>
<evidence type="ECO:0000256" key="8">
    <source>
        <dbReference type="ARBA" id="ARBA00022960"/>
    </source>
</evidence>
<dbReference type="GO" id="GO:0009252">
    <property type="term" value="P:peptidoglycan biosynthetic process"/>
    <property type="evidence" value="ECO:0007669"/>
    <property type="project" value="UniProtKB-KW"/>
</dbReference>
<dbReference type="GO" id="GO:0008955">
    <property type="term" value="F:peptidoglycan glycosyltransferase activity"/>
    <property type="evidence" value="ECO:0007669"/>
    <property type="project" value="UniProtKB-EC"/>
</dbReference>
<dbReference type="InterPro" id="IPR050396">
    <property type="entry name" value="Glycosyltr_51/Transpeptidase"/>
</dbReference>
<evidence type="ECO:0000256" key="3">
    <source>
        <dbReference type="ARBA" id="ARBA00022645"/>
    </source>
</evidence>
<evidence type="ECO:0000256" key="11">
    <source>
        <dbReference type="ARBA" id="ARBA00023316"/>
    </source>
</evidence>
<evidence type="ECO:0000259" key="15">
    <source>
        <dbReference type="Pfam" id="PF00905"/>
    </source>
</evidence>
<comment type="catalytic activity">
    <reaction evidence="13">
        <text>[GlcNAc-(1-&gt;4)-Mur2Ac(oyl-L-Ala-gamma-D-Glu-L-Lys-D-Ala-D-Ala)](n)-di-trans,octa-cis-undecaprenyl diphosphate + beta-D-GlcNAc-(1-&gt;4)-Mur2Ac(oyl-L-Ala-gamma-D-Glu-L-Lys-D-Ala-D-Ala)-di-trans,octa-cis-undecaprenyl diphosphate = [GlcNAc-(1-&gt;4)-Mur2Ac(oyl-L-Ala-gamma-D-Glu-L-Lys-D-Ala-D-Ala)](n+1)-di-trans,octa-cis-undecaprenyl diphosphate + di-trans,octa-cis-undecaprenyl diphosphate + H(+)</text>
        <dbReference type="Rhea" id="RHEA:23708"/>
        <dbReference type="Rhea" id="RHEA-COMP:9602"/>
        <dbReference type="Rhea" id="RHEA-COMP:9603"/>
        <dbReference type="ChEBI" id="CHEBI:15378"/>
        <dbReference type="ChEBI" id="CHEBI:58405"/>
        <dbReference type="ChEBI" id="CHEBI:60033"/>
        <dbReference type="ChEBI" id="CHEBI:78435"/>
        <dbReference type="EC" id="2.4.99.28"/>
    </reaction>
</comment>
<keyword evidence="11" id="KW-0961">Cell wall biogenesis/degradation</keyword>
<keyword evidence="10" id="KW-0511">Multifunctional enzyme</keyword>
<evidence type="ECO:0000256" key="7">
    <source>
        <dbReference type="ARBA" id="ARBA00022801"/>
    </source>
</evidence>
<dbReference type="AlphaFoldDB" id="A0A8J3RRA3"/>
<evidence type="ECO:0000256" key="1">
    <source>
        <dbReference type="ARBA" id="ARBA00007090"/>
    </source>
</evidence>
<feature type="region of interest" description="Disordered" evidence="14">
    <location>
        <begin position="679"/>
        <end position="746"/>
    </location>
</feature>
<dbReference type="PANTHER" id="PTHR32282:SF33">
    <property type="entry name" value="PEPTIDOGLYCAN GLYCOSYLTRANSFERASE"/>
    <property type="match status" value="1"/>
</dbReference>
<accession>A0A8J3RRA3</accession>
<evidence type="ECO:0000256" key="10">
    <source>
        <dbReference type="ARBA" id="ARBA00023268"/>
    </source>
</evidence>
<comment type="caution">
    <text evidence="17">The sequence shown here is derived from an EMBL/GenBank/DDBJ whole genome shotgun (WGS) entry which is preliminary data.</text>
</comment>
<keyword evidence="4" id="KW-0645">Protease</keyword>
<name>A0A8J3RRA3_9ACTN</name>
<evidence type="ECO:0000256" key="5">
    <source>
        <dbReference type="ARBA" id="ARBA00022676"/>
    </source>
</evidence>
<dbReference type="GO" id="GO:0009002">
    <property type="term" value="F:serine-type D-Ala-D-Ala carboxypeptidase activity"/>
    <property type="evidence" value="ECO:0007669"/>
    <property type="project" value="UniProtKB-EC"/>
</dbReference>
<dbReference type="InterPro" id="IPR023346">
    <property type="entry name" value="Lysozyme-like_dom_sf"/>
</dbReference>
<feature type="domain" description="Penicillin-binding protein transpeptidase" evidence="15">
    <location>
        <begin position="356"/>
        <end position="613"/>
    </location>
</feature>
<dbReference type="Gene3D" id="3.40.710.10">
    <property type="entry name" value="DD-peptidase/beta-lactamase superfamily"/>
    <property type="match status" value="1"/>
</dbReference>
<keyword evidence="6" id="KW-0808">Transferase</keyword>
<feature type="domain" description="Glycosyl transferase family 51" evidence="16">
    <location>
        <begin position="63"/>
        <end position="251"/>
    </location>
</feature>
<gene>
    <name evidence="17" type="ORF">Plo01_67910</name>
</gene>
<comment type="similarity">
    <text evidence="1">In the C-terminal section; belongs to the transpeptidase family.</text>
</comment>
<dbReference type="GO" id="GO:0071555">
    <property type="term" value="P:cell wall organization"/>
    <property type="evidence" value="ECO:0007669"/>
    <property type="project" value="UniProtKB-KW"/>
</dbReference>
<keyword evidence="3 17" id="KW-0121">Carboxypeptidase</keyword>
<keyword evidence="7" id="KW-0378">Hydrolase</keyword>
<comment type="catalytic activity">
    <reaction evidence="12">
        <text>Preferential cleavage: (Ac)2-L-Lys-D-Ala-|-D-Ala. Also transpeptidation of peptidyl-alanyl moieties that are N-acyl substituents of D-alanine.</text>
        <dbReference type="EC" id="3.4.16.4"/>
    </reaction>
</comment>
<evidence type="ECO:0000256" key="14">
    <source>
        <dbReference type="SAM" id="MobiDB-lite"/>
    </source>
</evidence>
<dbReference type="Gene3D" id="1.10.3810.10">
    <property type="entry name" value="Biosynthetic peptidoglycan transglycosylase-like"/>
    <property type="match status" value="1"/>
</dbReference>